<dbReference type="GO" id="GO:0009231">
    <property type="term" value="P:riboflavin biosynthetic process"/>
    <property type="evidence" value="ECO:0007669"/>
    <property type="project" value="InterPro"/>
</dbReference>
<evidence type="ECO:0000256" key="4">
    <source>
        <dbReference type="SAM" id="Phobius"/>
    </source>
</evidence>
<comment type="pathway">
    <text evidence="1">Cofactor biosynthesis; riboflavin biosynthesis.</text>
</comment>
<name>A0AAV8TW21_9ROSI</name>
<accession>A0AAV8TW21</accession>
<feature type="transmembrane region" description="Helical" evidence="4">
    <location>
        <begin position="435"/>
        <end position="454"/>
    </location>
</feature>
<keyword evidence="4" id="KW-0472">Membrane</keyword>
<proteinExistence type="predicted"/>
<sequence length="456" mass="50868">MCIGIILNLKIEYEKDLFPNNGGIIECLLLFLPKTFSTLQGGVKDATFIKRTAQLADLSAGFTSPYLNFSCIIATPSGKIAGKGFPYAQGTKPVELLVVKVVDKSSKGFIAYLNMEPGDCHGDHTVVSALVQGGVSRVVIGIRHPLSHLQGNAVRAQRSPGLQVDVLQKDLKSKIFEVRSSKAFLLMNAPLIHRVASCVPISLLKYAMTLDVFELRGRSDVIIVGGNTLHRDNSRLTGRHGSGHMPIRIVMTQTLDLLEEEEFSKLLASKGAEVVEFNILNPREVVEYFHDRGYLCILWECGGTLAAYAISAGVIHKIEIYVHIFIHVAHKILTISHLGYVCYRIIPSIPSLRSRWICIPKTKDASPRSFISKFFDRNFLRALYLSMLPRESLLVLNIHLQPIDFAPLGNSTRSQTPLSGTDHIYLYESVPIVHYSYLHLFSLCLFVFPLHILYRP</sequence>
<evidence type="ECO:0000256" key="3">
    <source>
        <dbReference type="ARBA" id="ARBA00023002"/>
    </source>
</evidence>
<dbReference type="Proteomes" id="UP001159364">
    <property type="component" value="Linkage Group LG03"/>
</dbReference>
<gene>
    <name evidence="6" type="ORF">K2173_012701</name>
</gene>
<keyword evidence="2" id="KW-0521">NADP</keyword>
<keyword evidence="4" id="KW-0812">Transmembrane</keyword>
<evidence type="ECO:0000256" key="2">
    <source>
        <dbReference type="ARBA" id="ARBA00022857"/>
    </source>
</evidence>
<dbReference type="InterPro" id="IPR024072">
    <property type="entry name" value="DHFR-like_dom_sf"/>
</dbReference>
<dbReference type="EMBL" id="JAIWQS010000003">
    <property type="protein sequence ID" value="KAJ8770259.1"/>
    <property type="molecule type" value="Genomic_DNA"/>
</dbReference>
<dbReference type="Gene3D" id="3.40.430.10">
    <property type="entry name" value="Dihydrofolate Reductase, subunit A"/>
    <property type="match status" value="2"/>
</dbReference>
<dbReference type="SUPFAM" id="SSF53927">
    <property type="entry name" value="Cytidine deaminase-like"/>
    <property type="match status" value="1"/>
</dbReference>
<evidence type="ECO:0000259" key="5">
    <source>
        <dbReference type="Pfam" id="PF01872"/>
    </source>
</evidence>
<dbReference type="Pfam" id="PF01872">
    <property type="entry name" value="RibD_C"/>
    <property type="match status" value="1"/>
</dbReference>
<dbReference type="PANTHER" id="PTHR38011">
    <property type="entry name" value="DIHYDROFOLATE REDUCTASE FAMILY PROTEIN (AFU_ORTHOLOGUE AFUA_8G06820)"/>
    <property type="match status" value="1"/>
</dbReference>
<organism evidence="6 7">
    <name type="scientific">Erythroxylum novogranatense</name>
    <dbReference type="NCBI Taxonomy" id="1862640"/>
    <lineage>
        <taxon>Eukaryota</taxon>
        <taxon>Viridiplantae</taxon>
        <taxon>Streptophyta</taxon>
        <taxon>Embryophyta</taxon>
        <taxon>Tracheophyta</taxon>
        <taxon>Spermatophyta</taxon>
        <taxon>Magnoliopsida</taxon>
        <taxon>eudicotyledons</taxon>
        <taxon>Gunneridae</taxon>
        <taxon>Pentapetalae</taxon>
        <taxon>rosids</taxon>
        <taxon>fabids</taxon>
        <taxon>Malpighiales</taxon>
        <taxon>Erythroxylaceae</taxon>
        <taxon>Erythroxylum</taxon>
    </lineage>
</organism>
<keyword evidence="3" id="KW-0560">Oxidoreductase</keyword>
<dbReference type="GO" id="GO:0008703">
    <property type="term" value="F:5-amino-6-(5-phosphoribosylamino)uracil reductase activity"/>
    <property type="evidence" value="ECO:0007669"/>
    <property type="project" value="InterPro"/>
</dbReference>
<evidence type="ECO:0000256" key="1">
    <source>
        <dbReference type="ARBA" id="ARBA00005104"/>
    </source>
</evidence>
<dbReference type="AlphaFoldDB" id="A0AAV8TW21"/>
<protein>
    <recommendedName>
        <fullName evidence="5">Bacterial bifunctional deaminase-reductase C-terminal domain-containing protein</fullName>
    </recommendedName>
</protein>
<feature type="domain" description="Bacterial bifunctional deaminase-reductase C-terminal" evidence="5">
    <location>
        <begin position="211"/>
        <end position="323"/>
    </location>
</feature>
<dbReference type="Gene3D" id="3.40.140.10">
    <property type="entry name" value="Cytidine Deaminase, domain 2"/>
    <property type="match status" value="1"/>
</dbReference>
<reference evidence="6 7" key="1">
    <citation type="submission" date="2021-09" db="EMBL/GenBank/DDBJ databases">
        <title>Genomic insights and catalytic innovation underlie evolution of tropane alkaloids biosynthesis.</title>
        <authorList>
            <person name="Wang Y.-J."/>
            <person name="Tian T."/>
            <person name="Huang J.-P."/>
            <person name="Huang S.-X."/>
        </authorList>
    </citation>
    <scope>NUCLEOTIDE SEQUENCE [LARGE SCALE GENOMIC DNA]</scope>
    <source>
        <strain evidence="6">KIB-2018</strain>
        <tissue evidence="6">Leaf</tissue>
    </source>
</reference>
<dbReference type="InterPro" id="IPR002734">
    <property type="entry name" value="RibDG_C"/>
</dbReference>
<evidence type="ECO:0000313" key="7">
    <source>
        <dbReference type="Proteomes" id="UP001159364"/>
    </source>
</evidence>
<dbReference type="InterPro" id="IPR050765">
    <property type="entry name" value="Riboflavin_Biosynth_HTPR"/>
</dbReference>
<keyword evidence="7" id="KW-1185">Reference proteome</keyword>
<dbReference type="SUPFAM" id="SSF53597">
    <property type="entry name" value="Dihydrofolate reductase-like"/>
    <property type="match status" value="1"/>
</dbReference>
<evidence type="ECO:0000313" key="6">
    <source>
        <dbReference type="EMBL" id="KAJ8770259.1"/>
    </source>
</evidence>
<dbReference type="PANTHER" id="PTHR38011:SF7">
    <property type="entry name" value="2,5-DIAMINO-6-RIBOSYLAMINO-4(3H)-PYRIMIDINONE 5'-PHOSPHATE REDUCTASE"/>
    <property type="match status" value="1"/>
</dbReference>
<comment type="caution">
    <text evidence="6">The sequence shown here is derived from an EMBL/GenBank/DDBJ whole genome shotgun (WGS) entry which is preliminary data.</text>
</comment>
<keyword evidence="4" id="KW-1133">Transmembrane helix</keyword>
<dbReference type="InterPro" id="IPR016193">
    <property type="entry name" value="Cytidine_deaminase-like"/>
</dbReference>